<accession>A0A1M7XUM1</accession>
<evidence type="ECO:0000313" key="1">
    <source>
        <dbReference type="EMBL" id="SHO33372.1"/>
    </source>
</evidence>
<name>A0A1M7XUM1_9VIRU</name>
<dbReference type="RefSeq" id="YP_009329244.1">
    <property type="nucleotide sequence ID" value="NC_032108.1"/>
</dbReference>
<sequence length="143" mass="16724">MGGDWYVPKLYYGYRLDLQKIQDALYASSDFNQTHPELVNREDEYIKLTSSVLDYLREKIKLPSGLDLVFFVPDWNDRYDGDLDEYSDLQLLLVREVKTPLSGRELSLYKFGRRQTLELALYSLGGKDIIDERAKFYVGFPCC</sequence>
<dbReference type="EMBL" id="LT671577">
    <property type="protein sequence ID" value="SHO33372.1"/>
    <property type="molecule type" value="Genomic_DNA"/>
</dbReference>
<gene>
    <name evidence="1" type="ORF">BQ3484_304</name>
</gene>
<reference evidence="1 2" key="1">
    <citation type="submission" date="2016-11" db="EMBL/GenBank/DDBJ databases">
        <authorList>
            <consortium name="Urmite Genomes"/>
        </authorList>
    </citation>
    <scope>NUCLEOTIDE SEQUENCE [LARGE SCALE GENOMIC DNA]</scope>
    <source>
        <strain evidence="1 2">A11</strain>
    </source>
</reference>
<dbReference type="KEGG" id="vg:30523268"/>
<proteinExistence type="predicted"/>
<dbReference type="GeneID" id="30523268"/>
<evidence type="ECO:0000313" key="2">
    <source>
        <dbReference type="Proteomes" id="UP000201465"/>
    </source>
</evidence>
<organism evidence="1 2">
    <name type="scientific">Cedratvirus A11</name>
    <dbReference type="NCBI Taxonomy" id="1903266"/>
    <lineage>
        <taxon>Viruses</taxon>
        <taxon>Pithoviruses</taxon>
        <taxon>Orthocedratvirinae</taxon>
        <taxon>Alphacedratvirus</taxon>
        <taxon>Alphacedratvirus aljazairmassiliense</taxon>
    </lineage>
</organism>
<keyword evidence="2" id="KW-1185">Reference proteome</keyword>
<dbReference type="Proteomes" id="UP000201465">
    <property type="component" value="Segment"/>
</dbReference>
<protein>
    <submittedName>
        <fullName evidence="1">Uncharacterized protein</fullName>
    </submittedName>
</protein>